<dbReference type="SUPFAM" id="SSF50939">
    <property type="entry name" value="Sialidases"/>
    <property type="match status" value="1"/>
</dbReference>
<accession>A0A1G9T8Y8</accession>
<evidence type="ECO:0000313" key="1">
    <source>
        <dbReference type="EMBL" id="SDM44203.1"/>
    </source>
</evidence>
<gene>
    <name evidence="1" type="ORF">SAMN05421813_11260</name>
</gene>
<dbReference type="Proteomes" id="UP000199226">
    <property type="component" value="Unassembled WGS sequence"/>
</dbReference>
<sequence length="348" mass="38336">MNCFFLLLFFMGQYSGLMSPGTLPVIIEGQQPNLSIDNTGIIRMVYGNQDRIYCITSSDNGLNFSTPALVAELPKMHLGSSRGPQIASSSTRSLVSAIDKNGNIHSYILNHLKGVWTKVANVSDTQGSAVEGLMALASDKNDNFYATWLDIRDGGNNNIYFSSLNSKSQKWSPNTLVYKSPDKHVCECCKPNIVANNGRVVIGFRNWLMGARDIYYAVSTNKGKSFTTAVKSGNGSWQLNACPMDGGSLALNASGKVSAAWRRNGDVYYWTEKQVEQKLAPGRDVSMAQNQNSVYVAWQDSKKIHLMNLNSKQISEIGTGTSPKIYVLDNGKAICLWEDNKVVRFKII</sequence>
<dbReference type="AlphaFoldDB" id="A0A1G9T8Y8"/>
<evidence type="ECO:0000313" key="2">
    <source>
        <dbReference type="Proteomes" id="UP000199226"/>
    </source>
</evidence>
<proteinExistence type="predicted"/>
<keyword evidence="2" id="KW-1185">Reference proteome</keyword>
<dbReference type="InterPro" id="IPR036278">
    <property type="entry name" value="Sialidase_sf"/>
</dbReference>
<dbReference type="Gene3D" id="2.120.10.10">
    <property type="match status" value="1"/>
</dbReference>
<reference evidence="2" key="1">
    <citation type="submission" date="2016-10" db="EMBL/GenBank/DDBJ databases">
        <authorList>
            <person name="Varghese N."/>
            <person name="Submissions S."/>
        </authorList>
    </citation>
    <scope>NUCLEOTIDE SEQUENCE [LARGE SCALE GENOMIC DNA]</scope>
    <source>
        <strain evidence="2">DSM 24536</strain>
    </source>
</reference>
<protein>
    <recommendedName>
        <fullName evidence="3">BNR repeat-like domain-containing protein</fullName>
    </recommendedName>
</protein>
<evidence type="ECO:0008006" key="3">
    <source>
        <dbReference type="Google" id="ProtNLM"/>
    </source>
</evidence>
<dbReference type="STRING" id="990371.SAMN05421813_11260"/>
<dbReference type="EMBL" id="FNHH01000012">
    <property type="protein sequence ID" value="SDM44203.1"/>
    <property type="molecule type" value="Genomic_DNA"/>
</dbReference>
<name>A0A1G9T8Y8_9SPHI</name>
<organism evidence="1 2">
    <name type="scientific">Daejeonella rubra</name>
    <dbReference type="NCBI Taxonomy" id="990371"/>
    <lineage>
        <taxon>Bacteria</taxon>
        <taxon>Pseudomonadati</taxon>
        <taxon>Bacteroidota</taxon>
        <taxon>Sphingobacteriia</taxon>
        <taxon>Sphingobacteriales</taxon>
        <taxon>Sphingobacteriaceae</taxon>
        <taxon>Daejeonella</taxon>
    </lineage>
</organism>